<dbReference type="FunFam" id="3.30.1370.10:FF:000001">
    <property type="entry name" value="Polyribonucleotide nucleotidyltransferase"/>
    <property type="match status" value="1"/>
</dbReference>
<dbReference type="InterPro" id="IPR036612">
    <property type="entry name" value="KH_dom_type_1_sf"/>
</dbReference>
<dbReference type="InterPro" id="IPR001247">
    <property type="entry name" value="ExoRNase_PH_dom1"/>
</dbReference>
<dbReference type="SUPFAM" id="SSF54791">
    <property type="entry name" value="Eukaryotic type KH-domain (KH-domain type I)"/>
    <property type="match status" value="1"/>
</dbReference>
<dbReference type="GO" id="GO:0000175">
    <property type="term" value="F:3'-5'-RNA exonuclease activity"/>
    <property type="evidence" value="ECO:0007669"/>
    <property type="project" value="TreeGrafter"/>
</dbReference>
<protein>
    <recommendedName>
        <fullName evidence="2">polyribonucleotide nucleotidyltransferase</fullName>
        <ecNumber evidence="2">2.7.7.8</ecNumber>
    </recommendedName>
</protein>
<comment type="similarity">
    <text evidence="1">Belongs to the polyribonucleotide nucleotidyltransferase family.</text>
</comment>
<dbReference type="PANTHER" id="PTHR11252">
    <property type="entry name" value="POLYRIBONUCLEOTIDE NUCLEOTIDYLTRANSFERASE"/>
    <property type="match status" value="1"/>
</dbReference>
<reference evidence="8 9" key="1">
    <citation type="journal article" date="2008" name="Nature">
        <title>The Phaeodactylum genome reveals the evolutionary history of diatom genomes.</title>
        <authorList>
            <person name="Bowler C."/>
            <person name="Allen A.E."/>
            <person name="Badger J.H."/>
            <person name="Grimwood J."/>
            <person name="Jabbari K."/>
            <person name="Kuo A."/>
            <person name="Maheswari U."/>
            <person name="Martens C."/>
            <person name="Maumus F."/>
            <person name="Otillar R.P."/>
            <person name="Rayko E."/>
            <person name="Salamov A."/>
            <person name="Vandepoele K."/>
            <person name="Beszteri B."/>
            <person name="Gruber A."/>
            <person name="Heijde M."/>
            <person name="Katinka M."/>
            <person name="Mock T."/>
            <person name="Valentin K."/>
            <person name="Verret F."/>
            <person name="Berges J.A."/>
            <person name="Brownlee C."/>
            <person name="Cadoret J.P."/>
            <person name="Chiovitti A."/>
            <person name="Choi C.J."/>
            <person name="Coesel S."/>
            <person name="De Martino A."/>
            <person name="Detter J.C."/>
            <person name="Durkin C."/>
            <person name="Falciatore A."/>
            <person name="Fournet J."/>
            <person name="Haruta M."/>
            <person name="Huysman M.J."/>
            <person name="Jenkins B.D."/>
            <person name="Jiroutova K."/>
            <person name="Jorgensen R.E."/>
            <person name="Joubert Y."/>
            <person name="Kaplan A."/>
            <person name="Kroger N."/>
            <person name="Kroth P.G."/>
            <person name="La Roche J."/>
            <person name="Lindquist E."/>
            <person name="Lommer M."/>
            <person name="Martin-Jezequel V."/>
            <person name="Lopez P.J."/>
            <person name="Lucas S."/>
            <person name="Mangogna M."/>
            <person name="McGinnis K."/>
            <person name="Medlin L.K."/>
            <person name="Montsant A."/>
            <person name="Oudot-Le Secq M.P."/>
            <person name="Napoli C."/>
            <person name="Obornik M."/>
            <person name="Parker M.S."/>
            <person name="Petit J.L."/>
            <person name="Porcel B.M."/>
            <person name="Poulsen N."/>
            <person name="Robison M."/>
            <person name="Rychlewski L."/>
            <person name="Rynearson T.A."/>
            <person name="Schmutz J."/>
            <person name="Shapiro H."/>
            <person name="Siaut M."/>
            <person name="Stanley M."/>
            <person name="Sussman M.R."/>
            <person name="Taylor A.R."/>
            <person name="Vardi A."/>
            <person name="von Dassow P."/>
            <person name="Vyverman W."/>
            <person name="Willis A."/>
            <person name="Wyrwicz L.S."/>
            <person name="Rokhsar D.S."/>
            <person name="Weissenbach J."/>
            <person name="Armbrust E.V."/>
            <person name="Green B.R."/>
            <person name="Van de Peer Y."/>
            <person name="Grigoriev I.V."/>
        </authorList>
    </citation>
    <scope>NUCLEOTIDE SEQUENCE [LARGE SCALE GENOMIC DNA]</scope>
    <source>
        <strain evidence="8 9">CCAP 1055/1</strain>
    </source>
</reference>
<dbReference type="PaxDb" id="2850-Phatr44863"/>
<evidence type="ECO:0000256" key="5">
    <source>
        <dbReference type="ARBA" id="ARBA00022884"/>
    </source>
</evidence>
<sequence>MESFPLRRLEVSLLRDDDDSGGSHTRRAFYSGRPESTPQIPLSEYKLPKLPATFSRLIEGPPIQFGTGKLARLTHSSVVGQGGSTVVLATVAHQPPDTPNGDQNNAASTFLTVDYRQRYHGVGKIPSNGGRRDNAVLSTPEVLASRAIDRALRPLIRTEDAIDGRLHVTCSVQSYEVFASEVDLRQDGLLDEKDNDATNASHSTHPVAMALNTAAAALLQQGHLTQPVAATVLAVAAHGDGVVWQDPVPEQLADSYGELLYAGTADGHVVMLEWTSHRLATGLSESHMTQLLELAQTSIRPVLDLLTARFGDVPHNNNSSSIGLSATDRWLEENQLRQSLGLDPIPQDEEAINLPSVVASNTTQARLPDIIQHVQTCIGHVLPRLFGWDATLPADTETDRNNEKNRTVVDQSMGAAIHRGDLPSKTVRGRREQIVQTEIARLVESYVTAAGDAFEPRELQWLSEQTTKHLLQKGFVQSALQGGARADGRGLPGHGWKTIRPLKVQMPALPDTVHGSALFARGDTQVLCTATLGPPGDGQPMKDPYLATDNPRRVKSGAETTAAGYYSELPVGSLRFLRTQESLVSDMNSRKVKADKERTGDSGSLAEVKRAFLQYDFPPYATGTVPIGSQAHNRRAIGHGALAEKALLPVLPDAHDFPYAIRISSEVTDSNGSSSMASVCGGTLALLDAGVPIQMPVAGVSVGLARDVDAGEAGVHRLLLDITGTEDYYGGMDFKIAGTRKGITAFQLDVKQLLPLEIVTEALQLACRGRNVILNEMQDQCSDGLKARPSPKDSAPRVEVVRFNPQRKRDLVGPGGIILRQLEDRYGVALDLTQEGRCLLFGADQELVDQAKLTVMDLVADVVPGEVYEGTIIEIKDFGAIVELLRNKEGLLHVSELTNEQEAGDHPGGIAGFVRQYLKEGQKVEVLCTDVDPVQGSIRLSRKAILVKEQKKAMRR</sequence>
<proteinExistence type="inferred from homology"/>
<dbReference type="InParanoid" id="B7FVX4"/>
<evidence type="ECO:0000256" key="1">
    <source>
        <dbReference type="ARBA" id="ARBA00007404"/>
    </source>
</evidence>
<evidence type="ECO:0000256" key="6">
    <source>
        <dbReference type="SAM" id="MobiDB-lite"/>
    </source>
</evidence>
<evidence type="ECO:0000256" key="4">
    <source>
        <dbReference type="ARBA" id="ARBA00022695"/>
    </source>
</evidence>
<name>B7FVX4_PHATC</name>
<evidence type="ECO:0000256" key="2">
    <source>
        <dbReference type="ARBA" id="ARBA00012416"/>
    </source>
</evidence>
<dbReference type="EMBL" id="CM000608">
    <property type="protein sequence ID" value="EEC49480.1"/>
    <property type="molecule type" value="Genomic_DNA"/>
</dbReference>
<dbReference type="InterPro" id="IPR003029">
    <property type="entry name" value="S1_domain"/>
</dbReference>
<dbReference type="GO" id="GO:0005739">
    <property type="term" value="C:mitochondrion"/>
    <property type="evidence" value="ECO:0007669"/>
    <property type="project" value="TreeGrafter"/>
</dbReference>
<dbReference type="Pfam" id="PF01138">
    <property type="entry name" value="RNase_PH"/>
    <property type="match status" value="2"/>
</dbReference>
<dbReference type="KEGG" id="pti:PHATRDRAFT_44863"/>
<dbReference type="GO" id="GO:0000965">
    <property type="term" value="P:mitochondrial RNA 3'-end processing"/>
    <property type="evidence" value="ECO:0007669"/>
    <property type="project" value="TreeGrafter"/>
</dbReference>
<dbReference type="PANTHER" id="PTHR11252:SF0">
    <property type="entry name" value="POLYRIBONUCLEOTIDE NUCLEOTIDYLTRANSFERASE 1, MITOCHONDRIAL"/>
    <property type="match status" value="1"/>
</dbReference>
<gene>
    <name evidence="8" type="ORF">PHATRDRAFT_44863</name>
</gene>
<dbReference type="SMART" id="SM00316">
    <property type="entry name" value="S1"/>
    <property type="match status" value="1"/>
</dbReference>
<dbReference type="InterPro" id="IPR012340">
    <property type="entry name" value="NA-bd_OB-fold"/>
</dbReference>
<dbReference type="InterPro" id="IPR036345">
    <property type="entry name" value="ExoRNase_PH_dom2_sf"/>
</dbReference>
<accession>B7FVX4</accession>
<dbReference type="GO" id="GO:0003723">
    <property type="term" value="F:RNA binding"/>
    <property type="evidence" value="ECO:0007669"/>
    <property type="project" value="UniProtKB-KW"/>
</dbReference>
<dbReference type="GeneID" id="7199795"/>
<dbReference type="eggNOG" id="KOG1067">
    <property type="taxonomic scope" value="Eukaryota"/>
</dbReference>
<dbReference type="Pfam" id="PF00575">
    <property type="entry name" value="S1"/>
    <property type="match status" value="1"/>
</dbReference>
<feature type="region of interest" description="Disordered" evidence="6">
    <location>
        <begin position="15"/>
        <end position="41"/>
    </location>
</feature>
<dbReference type="GO" id="GO:0004654">
    <property type="term" value="F:polyribonucleotide nucleotidyltransferase activity"/>
    <property type="evidence" value="ECO:0007669"/>
    <property type="project" value="UniProtKB-EC"/>
</dbReference>
<dbReference type="SUPFAM" id="SSF54211">
    <property type="entry name" value="Ribosomal protein S5 domain 2-like"/>
    <property type="match status" value="2"/>
</dbReference>
<evidence type="ECO:0000313" key="9">
    <source>
        <dbReference type="Proteomes" id="UP000000759"/>
    </source>
</evidence>
<dbReference type="AlphaFoldDB" id="B7FVX4"/>
<dbReference type="HOGENOM" id="CLU_004217_2_0_1"/>
<dbReference type="OrthoDB" id="437922at2759"/>
<keyword evidence="5" id="KW-0694">RNA-binding</keyword>
<evidence type="ECO:0000259" key="7">
    <source>
        <dbReference type="PROSITE" id="PS50126"/>
    </source>
</evidence>
<dbReference type="Gene3D" id="3.30.1370.10">
    <property type="entry name" value="K Homology domain, type 1"/>
    <property type="match status" value="1"/>
</dbReference>
<keyword evidence="3" id="KW-0808">Transferase</keyword>
<dbReference type="Gene3D" id="2.40.50.140">
    <property type="entry name" value="Nucleic acid-binding proteins"/>
    <property type="match status" value="1"/>
</dbReference>
<keyword evidence="9" id="KW-1185">Reference proteome</keyword>
<feature type="domain" description="S1 motif" evidence="7">
    <location>
        <begin position="865"/>
        <end position="943"/>
    </location>
</feature>
<evidence type="ECO:0000313" key="8">
    <source>
        <dbReference type="EMBL" id="EEC49480.1"/>
    </source>
</evidence>
<organism evidence="8 9">
    <name type="scientific">Phaeodactylum tricornutum (strain CCAP 1055/1)</name>
    <dbReference type="NCBI Taxonomy" id="556484"/>
    <lineage>
        <taxon>Eukaryota</taxon>
        <taxon>Sar</taxon>
        <taxon>Stramenopiles</taxon>
        <taxon>Ochrophyta</taxon>
        <taxon>Bacillariophyta</taxon>
        <taxon>Bacillariophyceae</taxon>
        <taxon>Bacillariophycidae</taxon>
        <taxon>Naviculales</taxon>
        <taxon>Phaeodactylaceae</taxon>
        <taxon>Phaeodactylum</taxon>
    </lineage>
</organism>
<evidence type="ECO:0000256" key="3">
    <source>
        <dbReference type="ARBA" id="ARBA00022679"/>
    </source>
</evidence>
<dbReference type="OMA" id="IQLDCKP"/>
<dbReference type="GO" id="GO:0000958">
    <property type="term" value="P:mitochondrial mRNA catabolic process"/>
    <property type="evidence" value="ECO:0007669"/>
    <property type="project" value="TreeGrafter"/>
</dbReference>
<dbReference type="CDD" id="cd02393">
    <property type="entry name" value="KH-I_PNPase"/>
    <property type="match status" value="1"/>
</dbReference>
<dbReference type="InterPro" id="IPR027408">
    <property type="entry name" value="PNPase/RNase_PH_dom_sf"/>
</dbReference>
<dbReference type="Proteomes" id="UP000000759">
    <property type="component" value="Chromosome 5"/>
</dbReference>
<dbReference type="GO" id="GO:0005829">
    <property type="term" value="C:cytosol"/>
    <property type="evidence" value="ECO:0007669"/>
    <property type="project" value="TreeGrafter"/>
</dbReference>
<dbReference type="SUPFAM" id="SSF50249">
    <property type="entry name" value="Nucleic acid-binding proteins"/>
    <property type="match status" value="1"/>
</dbReference>
<dbReference type="STRING" id="556484.B7FVX4"/>
<dbReference type="RefSeq" id="XP_002178782.1">
    <property type="nucleotide sequence ID" value="XM_002178746.1"/>
</dbReference>
<dbReference type="InterPro" id="IPR012162">
    <property type="entry name" value="PNPase"/>
</dbReference>
<keyword evidence="4" id="KW-0548">Nucleotidyltransferase</keyword>
<dbReference type="FunFam" id="2.40.50.140:FF:000189">
    <property type="entry name" value="Polyribonucleotide nucleotidyltransferase, putative"/>
    <property type="match status" value="1"/>
</dbReference>
<reference evidence="9" key="2">
    <citation type="submission" date="2008-08" db="EMBL/GenBank/DDBJ databases">
        <authorList>
            <consortium name="Diatom Consortium"/>
            <person name="Grigoriev I."/>
            <person name="Grimwood J."/>
            <person name="Kuo A."/>
            <person name="Otillar R.P."/>
            <person name="Salamov A."/>
            <person name="Detter J.C."/>
            <person name="Lindquist E."/>
            <person name="Shapiro H."/>
            <person name="Lucas S."/>
            <person name="Glavina del Rio T."/>
            <person name="Pitluck S."/>
            <person name="Rokhsar D."/>
            <person name="Bowler C."/>
        </authorList>
    </citation>
    <scope>GENOME REANNOTATION</scope>
    <source>
        <strain evidence="9">CCAP 1055/1</strain>
    </source>
</reference>
<dbReference type="Gene3D" id="3.30.230.70">
    <property type="entry name" value="GHMP Kinase, N-terminal domain"/>
    <property type="match status" value="3"/>
</dbReference>
<dbReference type="InterPro" id="IPR020568">
    <property type="entry name" value="Ribosomal_Su5_D2-typ_SF"/>
</dbReference>
<dbReference type="PROSITE" id="PS50126">
    <property type="entry name" value="S1"/>
    <property type="match status" value="1"/>
</dbReference>
<dbReference type="EC" id="2.7.7.8" evidence="2"/>
<dbReference type="SUPFAM" id="SSF55666">
    <property type="entry name" value="Ribonuclease PH domain 2-like"/>
    <property type="match status" value="2"/>
</dbReference>